<comment type="cofactor">
    <cofactor evidence="1">
        <name>FAD</name>
        <dbReference type="ChEBI" id="CHEBI:57692"/>
    </cofactor>
</comment>
<name>A0A383D9W9_9ZZZZ</name>
<dbReference type="Gene3D" id="3.50.50.60">
    <property type="entry name" value="FAD/NAD(P)-binding domain"/>
    <property type="match status" value="1"/>
</dbReference>
<keyword evidence="3" id="KW-0274">FAD</keyword>
<keyword evidence="2" id="KW-0285">Flavoprotein</keyword>
<gene>
    <name evidence="6" type="ORF">METZ01_LOCUS493522</name>
</gene>
<dbReference type="AlphaFoldDB" id="A0A383D9W9"/>
<evidence type="ECO:0000256" key="2">
    <source>
        <dbReference type="ARBA" id="ARBA00022630"/>
    </source>
</evidence>
<evidence type="ECO:0000259" key="5">
    <source>
        <dbReference type="Pfam" id="PF00890"/>
    </source>
</evidence>
<evidence type="ECO:0000256" key="4">
    <source>
        <dbReference type="ARBA" id="ARBA00023002"/>
    </source>
</evidence>
<dbReference type="EMBL" id="UINC01215123">
    <property type="protein sequence ID" value="SVE40668.1"/>
    <property type="molecule type" value="Genomic_DNA"/>
</dbReference>
<evidence type="ECO:0000256" key="3">
    <source>
        <dbReference type="ARBA" id="ARBA00022827"/>
    </source>
</evidence>
<dbReference type="PANTHER" id="PTHR43400">
    <property type="entry name" value="FUMARATE REDUCTASE"/>
    <property type="match status" value="1"/>
</dbReference>
<organism evidence="6">
    <name type="scientific">marine metagenome</name>
    <dbReference type="NCBI Taxonomy" id="408172"/>
    <lineage>
        <taxon>unclassified sequences</taxon>
        <taxon>metagenomes</taxon>
        <taxon>ecological metagenomes</taxon>
    </lineage>
</organism>
<reference evidence="6" key="1">
    <citation type="submission" date="2018-05" db="EMBL/GenBank/DDBJ databases">
        <authorList>
            <person name="Lanie J.A."/>
            <person name="Ng W.-L."/>
            <person name="Kazmierczak K.M."/>
            <person name="Andrzejewski T.M."/>
            <person name="Davidsen T.M."/>
            <person name="Wayne K.J."/>
            <person name="Tettelin H."/>
            <person name="Glass J.I."/>
            <person name="Rusch D."/>
            <person name="Podicherti R."/>
            <person name="Tsui H.-C.T."/>
            <person name="Winkler M.E."/>
        </authorList>
    </citation>
    <scope>NUCLEOTIDE SEQUENCE</scope>
</reference>
<proteinExistence type="predicted"/>
<dbReference type="SUPFAM" id="SSF51905">
    <property type="entry name" value="FAD/NAD(P)-binding domain"/>
    <property type="match status" value="1"/>
</dbReference>
<protein>
    <recommendedName>
        <fullName evidence="5">FAD-dependent oxidoreductase 2 FAD-binding domain-containing protein</fullName>
    </recommendedName>
</protein>
<evidence type="ECO:0000313" key="6">
    <source>
        <dbReference type="EMBL" id="SVE40668.1"/>
    </source>
</evidence>
<dbReference type="PANTHER" id="PTHR43400:SF7">
    <property type="entry name" value="FAD-DEPENDENT OXIDOREDUCTASE 2 FAD BINDING DOMAIN-CONTAINING PROTEIN"/>
    <property type="match status" value="1"/>
</dbReference>
<dbReference type="GO" id="GO:0016491">
    <property type="term" value="F:oxidoreductase activity"/>
    <property type="evidence" value="ECO:0007669"/>
    <property type="project" value="UniProtKB-KW"/>
</dbReference>
<accession>A0A383D9W9</accession>
<dbReference type="InterPro" id="IPR050315">
    <property type="entry name" value="FAD-oxidoreductase_2"/>
</dbReference>
<feature type="non-terminal residue" evidence="6">
    <location>
        <position position="237"/>
    </location>
</feature>
<evidence type="ECO:0000256" key="1">
    <source>
        <dbReference type="ARBA" id="ARBA00001974"/>
    </source>
</evidence>
<dbReference type="InterPro" id="IPR003953">
    <property type="entry name" value="FAD-dep_OxRdtase_2_FAD-bd"/>
</dbReference>
<feature type="domain" description="FAD-dependent oxidoreductase 2 FAD-binding" evidence="5">
    <location>
        <begin position="29"/>
        <end position="232"/>
    </location>
</feature>
<keyword evidence="4" id="KW-0560">Oxidoreductase</keyword>
<dbReference type="Pfam" id="PF00890">
    <property type="entry name" value="FAD_binding_2"/>
    <property type="match status" value="1"/>
</dbReference>
<dbReference type="InterPro" id="IPR036188">
    <property type="entry name" value="FAD/NAD-bd_sf"/>
</dbReference>
<feature type="non-terminal residue" evidence="6">
    <location>
        <position position="1"/>
    </location>
</feature>
<sequence length="237" mass="25650">EFLMNSGKLLALSSFPLSTRLALGNQHWDVIVIGGGTAGLPAAIFAAQRGLKVLIIEKAPIIGGTLFLSTGQIAGAGTIFQQRKGIKDSPDQHYDDIMRINNNTSDPALTRILVDHAGTTINWLERNGYSIFNHHPVKKIAHDPFTVARYQQGPMGGISILNVLRPIVEQETKKGNITILLETSAIDLMQSSNGDINGVVVENKEGKTMEYKGQKIILASGGCASNPQLYEELHNVP</sequence>